<proteinExistence type="predicted"/>
<comment type="caution">
    <text evidence="2">The sequence shown here is derived from an EMBL/GenBank/DDBJ whole genome shotgun (WGS) entry which is preliminary data.</text>
</comment>
<dbReference type="Proteomes" id="UP000269221">
    <property type="component" value="Unassembled WGS sequence"/>
</dbReference>
<evidence type="ECO:0000313" key="2">
    <source>
        <dbReference type="EMBL" id="RMC15095.1"/>
    </source>
</evidence>
<name>A0A3M0KPP8_HIRRU</name>
<reference evidence="2 3" key="1">
    <citation type="submission" date="2018-07" db="EMBL/GenBank/DDBJ databases">
        <title>A high quality draft genome assembly of the barn swallow (H. rustica rustica).</title>
        <authorList>
            <person name="Formenti G."/>
            <person name="Chiara M."/>
            <person name="Poveda L."/>
            <person name="Francoijs K.-J."/>
            <person name="Bonisoli-Alquati A."/>
            <person name="Canova L."/>
            <person name="Gianfranceschi L."/>
            <person name="Horner D.S."/>
            <person name="Saino N."/>
        </authorList>
    </citation>
    <scope>NUCLEOTIDE SEQUENCE [LARGE SCALE GENOMIC DNA]</scope>
    <source>
        <strain evidence="2">Chelidonia</strain>
        <tissue evidence="2">Blood</tissue>
    </source>
</reference>
<dbReference type="EMBL" id="QRBI01000104">
    <property type="protein sequence ID" value="RMC15095.1"/>
    <property type="molecule type" value="Genomic_DNA"/>
</dbReference>
<feature type="compositionally biased region" description="Polar residues" evidence="1">
    <location>
        <begin position="60"/>
        <end position="75"/>
    </location>
</feature>
<sequence length="108" mass="11364">MLGAGGVGAVSLPPAAAVAQEFRGIGAGPVLMSSGSSVKLILPSVPKDSSQESDDLASPRTVSASSSTEDTIPNPTLTADALYYKTCRIQFEIFSVNVQFKQNRRLYE</sequence>
<feature type="region of interest" description="Disordered" evidence="1">
    <location>
        <begin position="43"/>
        <end position="75"/>
    </location>
</feature>
<accession>A0A3M0KPP8</accession>
<keyword evidence="3" id="KW-1185">Reference proteome</keyword>
<dbReference type="AlphaFoldDB" id="A0A3M0KPP8"/>
<evidence type="ECO:0000313" key="3">
    <source>
        <dbReference type="Proteomes" id="UP000269221"/>
    </source>
</evidence>
<organism evidence="2 3">
    <name type="scientific">Hirundo rustica rustica</name>
    <dbReference type="NCBI Taxonomy" id="333673"/>
    <lineage>
        <taxon>Eukaryota</taxon>
        <taxon>Metazoa</taxon>
        <taxon>Chordata</taxon>
        <taxon>Craniata</taxon>
        <taxon>Vertebrata</taxon>
        <taxon>Euteleostomi</taxon>
        <taxon>Archelosauria</taxon>
        <taxon>Archosauria</taxon>
        <taxon>Dinosauria</taxon>
        <taxon>Saurischia</taxon>
        <taxon>Theropoda</taxon>
        <taxon>Coelurosauria</taxon>
        <taxon>Aves</taxon>
        <taxon>Neognathae</taxon>
        <taxon>Neoaves</taxon>
        <taxon>Telluraves</taxon>
        <taxon>Australaves</taxon>
        <taxon>Passeriformes</taxon>
        <taxon>Sylvioidea</taxon>
        <taxon>Hirundinidae</taxon>
        <taxon>Hirundo</taxon>
    </lineage>
</organism>
<gene>
    <name evidence="2" type="ORF">DUI87_07275</name>
</gene>
<evidence type="ECO:0000256" key="1">
    <source>
        <dbReference type="SAM" id="MobiDB-lite"/>
    </source>
</evidence>
<protein>
    <submittedName>
        <fullName evidence="2">Uncharacterized protein</fullName>
    </submittedName>
</protein>